<organism evidence="3 4">
    <name type="scientific">Corynascus novoguineensis</name>
    <dbReference type="NCBI Taxonomy" id="1126955"/>
    <lineage>
        <taxon>Eukaryota</taxon>
        <taxon>Fungi</taxon>
        <taxon>Dikarya</taxon>
        <taxon>Ascomycota</taxon>
        <taxon>Pezizomycotina</taxon>
        <taxon>Sordariomycetes</taxon>
        <taxon>Sordariomycetidae</taxon>
        <taxon>Sordariales</taxon>
        <taxon>Chaetomiaceae</taxon>
        <taxon>Corynascus</taxon>
    </lineage>
</organism>
<evidence type="ECO:0000313" key="3">
    <source>
        <dbReference type="EMBL" id="KAK4245609.1"/>
    </source>
</evidence>
<feature type="compositionally biased region" description="Polar residues" evidence="1">
    <location>
        <begin position="450"/>
        <end position="464"/>
    </location>
</feature>
<keyword evidence="4" id="KW-1185">Reference proteome</keyword>
<proteinExistence type="predicted"/>
<dbReference type="EMBL" id="MU857696">
    <property type="protein sequence ID" value="KAK4245609.1"/>
    <property type="molecule type" value="Genomic_DNA"/>
</dbReference>
<name>A0AAN7CNZ7_9PEZI</name>
<dbReference type="Proteomes" id="UP001303647">
    <property type="component" value="Unassembled WGS sequence"/>
</dbReference>
<dbReference type="InterPro" id="IPR053858">
    <property type="entry name" value="Arb2_dom"/>
</dbReference>
<evidence type="ECO:0000313" key="4">
    <source>
        <dbReference type="Proteomes" id="UP001303647"/>
    </source>
</evidence>
<reference evidence="3" key="1">
    <citation type="journal article" date="2023" name="Mol. Phylogenet. Evol.">
        <title>Genome-scale phylogeny and comparative genomics of the fungal order Sordariales.</title>
        <authorList>
            <person name="Hensen N."/>
            <person name="Bonometti L."/>
            <person name="Westerberg I."/>
            <person name="Brannstrom I.O."/>
            <person name="Guillou S."/>
            <person name="Cros-Aarteil S."/>
            <person name="Calhoun S."/>
            <person name="Haridas S."/>
            <person name="Kuo A."/>
            <person name="Mondo S."/>
            <person name="Pangilinan J."/>
            <person name="Riley R."/>
            <person name="LaButti K."/>
            <person name="Andreopoulos B."/>
            <person name="Lipzen A."/>
            <person name="Chen C."/>
            <person name="Yan M."/>
            <person name="Daum C."/>
            <person name="Ng V."/>
            <person name="Clum A."/>
            <person name="Steindorff A."/>
            <person name="Ohm R.A."/>
            <person name="Martin F."/>
            <person name="Silar P."/>
            <person name="Natvig D.O."/>
            <person name="Lalanne C."/>
            <person name="Gautier V."/>
            <person name="Ament-Velasquez S.L."/>
            <person name="Kruys A."/>
            <person name="Hutchinson M.I."/>
            <person name="Powell A.J."/>
            <person name="Barry K."/>
            <person name="Miller A.N."/>
            <person name="Grigoriev I.V."/>
            <person name="Debuchy R."/>
            <person name="Gladieux P."/>
            <person name="Hiltunen Thoren M."/>
            <person name="Johannesson H."/>
        </authorList>
    </citation>
    <scope>NUCLEOTIDE SEQUENCE</scope>
    <source>
        <strain evidence="3">CBS 359.72</strain>
    </source>
</reference>
<dbReference type="PANTHER" id="PTHR21357">
    <property type="entry name" value="FAM172 FAMILY PROTEIN HOMOLOG CG10038"/>
    <property type="match status" value="1"/>
</dbReference>
<dbReference type="GO" id="GO:0031048">
    <property type="term" value="P:regulatory ncRNA-mediated heterochromatin formation"/>
    <property type="evidence" value="ECO:0007669"/>
    <property type="project" value="TreeGrafter"/>
</dbReference>
<protein>
    <submittedName>
        <fullName evidence="3">Arb2 domain-containing protein</fullName>
    </submittedName>
</protein>
<dbReference type="GO" id="GO:0005634">
    <property type="term" value="C:nucleus"/>
    <property type="evidence" value="ECO:0007669"/>
    <property type="project" value="TreeGrafter"/>
</dbReference>
<feature type="region of interest" description="Disordered" evidence="1">
    <location>
        <begin position="382"/>
        <end position="412"/>
    </location>
</feature>
<sequence length="498" mass="53921">MFRRRWSGLPADPIFPSDFKELGYFINEIDEIRSVEHPDYYFKYYLTKNDRWNERHRFAFNQAVGREIHARLDAENFTIIPLPLGTPATEPHVPVRASANLATASSRVVILFGESCQPLGVLAHRMIGGKGGIARGSVLSFVAALGAQPSSATDPSPPGVLLANAGELWWWPEGRCGLTPADRHCVPMASAVHVGRYHNPKVNEVEGNRTVGEHVRTVFEAVLTGGLVKESAKLDIIAVGDTAEEVEKYLNDDKVWEKVGGKLGSMVVLGGCYSSKQFKCDGLTRFMAERARAYIIHDAPLDTPLAGPGGNPSMVGLTSYGCPVFSAGGAKETETMLIEAQSAVLKWMKEVALKGEAYKNAVFEIFGDNDNGSVAEDHDSWWGTAKGSGNAEDDAEAQKNTAVASSGKENEAAIHTNTDAAMSKVKDDTCVAHKNPELESVGVEYVPSNGEASQVPRTSVTNAGETEAHGERVKPSNSFDAHDMKELVGEIEDLKIKH</sequence>
<dbReference type="PANTHER" id="PTHR21357:SF4">
    <property type="entry name" value="FAM172 FAMILY PROTEIN HOMOLOG CG10038"/>
    <property type="match status" value="1"/>
</dbReference>
<gene>
    <name evidence="3" type="ORF">C7999DRAFT_16194</name>
</gene>
<evidence type="ECO:0000259" key="2">
    <source>
        <dbReference type="Pfam" id="PF22749"/>
    </source>
</evidence>
<dbReference type="AlphaFoldDB" id="A0AAN7CNZ7"/>
<feature type="domain" description="Arb2" evidence="2">
    <location>
        <begin position="15"/>
        <end position="301"/>
    </location>
</feature>
<feature type="compositionally biased region" description="Basic and acidic residues" evidence="1">
    <location>
        <begin position="466"/>
        <end position="478"/>
    </location>
</feature>
<comment type="caution">
    <text evidence="3">The sequence shown here is derived from an EMBL/GenBank/DDBJ whole genome shotgun (WGS) entry which is preliminary data.</text>
</comment>
<dbReference type="InterPro" id="IPR048263">
    <property type="entry name" value="Arb2"/>
</dbReference>
<accession>A0AAN7CNZ7</accession>
<dbReference type="GO" id="GO:0035197">
    <property type="term" value="F:siRNA binding"/>
    <property type="evidence" value="ECO:0007669"/>
    <property type="project" value="TreeGrafter"/>
</dbReference>
<feature type="region of interest" description="Disordered" evidence="1">
    <location>
        <begin position="448"/>
        <end position="478"/>
    </location>
</feature>
<dbReference type="Pfam" id="PF22749">
    <property type="entry name" value="Arb2"/>
    <property type="match status" value="1"/>
</dbReference>
<evidence type="ECO:0000256" key="1">
    <source>
        <dbReference type="SAM" id="MobiDB-lite"/>
    </source>
</evidence>
<reference evidence="3" key="2">
    <citation type="submission" date="2023-05" db="EMBL/GenBank/DDBJ databases">
        <authorList>
            <consortium name="Lawrence Berkeley National Laboratory"/>
            <person name="Steindorff A."/>
            <person name="Hensen N."/>
            <person name="Bonometti L."/>
            <person name="Westerberg I."/>
            <person name="Brannstrom I.O."/>
            <person name="Guillou S."/>
            <person name="Cros-Aarteil S."/>
            <person name="Calhoun S."/>
            <person name="Haridas S."/>
            <person name="Kuo A."/>
            <person name="Mondo S."/>
            <person name="Pangilinan J."/>
            <person name="Riley R."/>
            <person name="Labutti K."/>
            <person name="Andreopoulos B."/>
            <person name="Lipzen A."/>
            <person name="Chen C."/>
            <person name="Yanf M."/>
            <person name="Daum C."/>
            <person name="Ng V."/>
            <person name="Clum A."/>
            <person name="Ohm R."/>
            <person name="Martin F."/>
            <person name="Silar P."/>
            <person name="Natvig D."/>
            <person name="Lalanne C."/>
            <person name="Gautier V."/>
            <person name="Ament-Velasquez S.L."/>
            <person name="Kruys A."/>
            <person name="Hutchinson M.I."/>
            <person name="Powell A.J."/>
            <person name="Barry K."/>
            <person name="Miller A.N."/>
            <person name="Grigoriev I.V."/>
            <person name="Debuchy R."/>
            <person name="Gladieux P."/>
            <person name="Thoren M.H."/>
            <person name="Johannesson H."/>
        </authorList>
    </citation>
    <scope>NUCLEOTIDE SEQUENCE</scope>
    <source>
        <strain evidence="3">CBS 359.72</strain>
    </source>
</reference>